<keyword evidence="8" id="KW-1185">Reference proteome</keyword>
<dbReference type="GO" id="GO:0016020">
    <property type="term" value="C:membrane"/>
    <property type="evidence" value="ECO:0007669"/>
    <property type="project" value="UniProtKB-SubCell"/>
</dbReference>
<organism evidence="7 8">
    <name type="scientific">Anser brachyrhynchus</name>
    <name type="common">Pink-footed goose</name>
    <dbReference type="NCBI Taxonomy" id="132585"/>
    <lineage>
        <taxon>Eukaryota</taxon>
        <taxon>Metazoa</taxon>
        <taxon>Chordata</taxon>
        <taxon>Craniata</taxon>
        <taxon>Vertebrata</taxon>
        <taxon>Euteleostomi</taxon>
        <taxon>Archelosauria</taxon>
        <taxon>Archosauria</taxon>
        <taxon>Dinosauria</taxon>
        <taxon>Saurischia</taxon>
        <taxon>Theropoda</taxon>
        <taxon>Coelurosauria</taxon>
        <taxon>Aves</taxon>
        <taxon>Neognathae</taxon>
        <taxon>Galloanserae</taxon>
        <taxon>Anseriformes</taxon>
        <taxon>Anatidae</taxon>
        <taxon>Anserinae</taxon>
        <taxon>Anser</taxon>
    </lineage>
</organism>
<keyword evidence="3 5" id="KW-1133">Transmembrane helix</keyword>
<keyword evidence="4 5" id="KW-0472">Membrane</keyword>
<evidence type="ECO:0000313" key="8">
    <source>
        <dbReference type="Proteomes" id="UP000694426"/>
    </source>
</evidence>
<evidence type="ECO:0000256" key="3">
    <source>
        <dbReference type="ARBA" id="ARBA00022989"/>
    </source>
</evidence>
<evidence type="ECO:0000256" key="5">
    <source>
        <dbReference type="SAM" id="Phobius"/>
    </source>
</evidence>
<keyword evidence="6" id="KW-0732">Signal</keyword>
<evidence type="ECO:0000256" key="1">
    <source>
        <dbReference type="ARBA" id="ARBA00004141"/>
    </source>
</evidence>
<dbReference type="InterPro" id="IPR001694">
    <property type="entry name" value="NADH_UbQ_OxRdtase_su1/FPO"/>
</dbReference>
<protein>
    <submittedName>
        <fullName evidence="7">Uncharacterized protein</fullName>
    </submittedName>
</protein>
<dbReference type="Ensembl" id="ENSABRT00000005407.1">
    <property type="protein sequence ID" value="ENSABRP00000003758.1"/>
    <property type="gene ID" value="ENSABRG00000003532.1"/>
</dbReference>
<evidence type="ECO:0000256" key="6">
    <source>
        <dbReference type="SAM" id="SignalP"/>
    </source>
</evidence>
<feature type="signal peptide" evidence="6">
    <location>
        <begin position="1"/>
        <end position="22"/>
    </location>
</feature>
<sequence length="87" mass="9958">SLFAFILLLAFPTSYLVPVAVGFSISVKQKVLGYTQLQKWPNVIGPYGLLQPVADWLKQFIKDVNFILASSLSMSVGFFYYYFYLFK</sequence>
<accession>A0A8B9BGG8</accession>
<feature type="transmembrane region" description="Helical" evidence="5">
    <location>
        <begin position="66"/>
        <end position="86"/>
    </location>
</feature>
<keyword evidence="2 5" id="KW-0812">Transmembrane</keyword>
<proteinExistence type="predicted"/>
<feature type="chain" id="PRO_5034771666" evidence="6">
    <location>
        <begin position="23"/>
        <end position="87"/>
    </location>
</feature>
<name>A0A8B9BGG8_9AVES</name>
<dbReference type="Proteomes" id="UP000694426">
    <property type="component" value="Unplaced"/>
</dbReference>
<reference evidence="7" key="1">
    <citation type="submission" date="2025-08" db="UniProtKB">
        <authorList>
            <consortium name="Ensembl"/>
        </authorList>
    </citation>
    <scope>IDENTIFICATION</scope>
</reference>
<evidence type="ECO:0000313" key="7">
    <source>
        <dbReference type="Ensembl" id="ENSABRP00000003758.1"/>
    </source>
</evidence>
<reference evidence="7" key="2">
    <citation type="submission" date="2025-09" db="UniProtKB">
        <authorList>
            <consortium name="Ensembl"/>
        </authorList>
    </citation>
    <scope>IDENTIFICATION</scope>
</reference>
<evidence type="ECO:0000256" key="2">
    <source>
        <dbReference type="ARBA" id="ARBA00022692"/>
    </source>
</evidence>
<comment type="subcellular location">
    <subcellularLocation>
        <location evidence="1">Membrane</location>
        <topology evidence="1">Multi-pass membrane protein</topology>
    </subcellularLocation>
</comment>
<evidence type="ECO:0000256" key="4">
    <source>
        <dbReference type="ARBA" id="ARBA00023136"/>
    </source>
</evidence>
<dbReference type="AlphaFoldDB" id="A0A8B9BGG8"/>
<dbReference type="Pfam" id="PF00146">
    <property type="entry name" value="NADHdh"/>
    <property type="match status" value="1"/>
</dbReference>